<evidence type="ECO:0000256" key="4">
    <source>
        <dbReference type="ARBA" id="ARBA00023136"/>
    </source>
</evidence>
<dbReference type="EMBL" id="GBBM01000058">
    <property type="protein sequence ID" value="JAC35360.1"/>
    <property type="molecule type" value="mRNA"/>
</dbReference>
<protein>
    <submittedName>
        <fullName evidence="7">Putative synaptic vesicle transporter svop</fullName>
    </submittedName>
</protein>
<dbReference type="PROSITE" id="PS50850">
    <property type="entry name" value="MFS"/>
    <property type="match status" value="1"/>
</dbReference>
<reference evidence="7" key="1">
    <citation type="submission" date="2014-03" db="EMBL/GenBank/DDBJ databases">
        <title>The sialotranscriptome of Amblyomma triste, Amblyomma parvum and Amblyomma cajennense ticks, uncovered by 454-based RNA-seq.</title>
        <authorList>
            <person name="Garcia G.R."/>
            <person name="Gardinassi L.G."/>
            <person name="Ribeiro J.M."/>
            <person name="Anatriello E."/>
            <person name="Ferreira B.R."/>
            <person name="Moreira H.N."/>
            <person name="Mafra C."/>
            <person name="Olegario M.M."/>
            <person name="Szabo P.J."/>
            <person name="Miranda-Santos I.K."/>
            <person name="Maruyama S.R."/>
        </authorList>
    </citation>
    <scope>NUCLEOTIDE SEQUENCE</scope>
    <source>
        <strain evidence="7">Mato Grasso do Sul</strain>
        <tissue evidence="7">Salivary glands</tissue>
    </source>
</reference>
<dbReference type="GO" id="GO:0022857">
    <property type="term" value="F:transmembrane transporter activity"/>
    <property type="evidence" value="ECO:0007669"/>
    <property type="project" value="InterPro"/>
</dbReference>
<dbReference type="GO" id="GO:0016020">
    <property type="term" value="C:membrane"/>
    <property type="evidence" value="ECO:0007669"/>
    <property type="project" value="UniProtKB-SubCell"/>
</dbReference>
<feature type="transmembrane region" description="Helical" evidence="5">
    <location>
        <begin position="452"/>
        <end position="472"/>
    </location>
</feature>
<feature type="transmembrane region" description="Helical" evidence="5">
    <location>
        <begin position="132"/>
        <end position="149"/>
    </location>
</feature>
<dbReference type="InterPro" id="IPR020846">
    <property type="entry name" value="MFS_dom"/>
</dbReference>
<feature type="transmembrane region" description="Helical" evidence="5">
    <location>
        <begin position="484"/>
        <end position="501"/>
    </location>
</feature>
<dbReference type="AlphaFoldDB" id="A0A023GPH2"/>
<organism evidence="7">
    <name type="scientific">Amblyomma triste</name>
    <name type="common">Neotropical tick</name>
    <dbReference type="NCBI Taxonomy" id="251400"/>
    <lineage>
        <taxon>Eukaryota</taxon>
        <taxon>Metazoa</taxon>
        <taxon>Ecdysozoa</taxon>
        <taxon>Arthropoda</taxon>
        <taxon>Chelicerata</taxon>
        <taxon>Arachnida</taxon>
        <taxon>Acari</taxon>
        <taxon>Parasitiformes</taxon>
        <taxon>Ixodida</taxon>
        <taxon>Ixodoidea</taxon>
        <taxon>Ixodidae</taxon>
        <taxon>Amblyomminae</taxon>
        <taxon>Amblyomma</taxon>
    </lineage>
</organism>
<evidence type="ECO:0000256" key="1">
    <source>
        <dbReference type="ARBA" id="ARBA00004141"/>
    </source>
</evidence>
<feature type="transmembrane region" description="Helical" evidence="5">
    <location>
        <begin position="334"/>
        <end position="351"/>
    </location>
</feature>
<accession>A0A023GPH2</accession>
<keyword evidence="2 5" id="KW-0812">Transmembrane</keyword>
<evidence type="ECO:0000256" key="2">
    <source>
        <dbReference type="ARBA" id="ARBA00022692"/>
    </source>
</evidence>
<comment type="subcellular location">
    <subcellularLocation>
        <location evidence="1">Membrane</location>
        <topology evidence="1">Multi-pass membrane protein</topology>
    </subcellularLocation>
</comment>
<sequence>MDILDVLGGFGLYHALMVLLVVLRAFPTAWTNMMTPMIAPDIDHWCARPKDAPSNVANMSADEWKSWAIPVLADGFSRCEIYRVFEDANGSWTVDRNQTLLCDRWEYDTSVYESTIVNTWDLVCGRSYHRSVAQSVVMAGALVGVLLFGEMSDRLGRRTTFFTGVLIILVFGSLSSLAPGIGWYNAGRFVVSMGVAGCQATTVSLLMEIMPPQYRMMMNVGFGIGYTIPLLLLPLLAYYIRDWGYLQLATGLSALMMVPFWFILQESPRWLLTKGRIERAEKSLVRILRINRRPVPDMDQIMSDLVLFAKSESKKTTAFHFVDFFRTPKLRRNTLVLFALWFIGSFVYYNLVLSSTSAPGNPYFNYAISSASEIPAALLGLWVARRCSRRRSQALFLFLAALAVVPLPFLPKDSPGWLKIGSNVVVRFMALSAGFIKWIMALEVFPTSARSFGFACVLTCSRFGAIVAPFLRELGEATDPCVPYVIQALLLLIASGISLLLPETLNKPLPDTFHEAESLNRKKIPKSPKELAEYKVTSAAP</sequence>
<feature type="transmembrane region" description="Helical" evidence="5">
    <location>
        <begin position="7"/>
        <end position="26"/>
    </location>
</feature>
<feature type="transmembrane region" description="Helical" evidence="5">
    <location>
        <begin position="417"/>
        <end position="440"/>
    </location>
</feature>
<feature type="transmembrane region" description="Helical" evidence="5">
    <location>
        <begin position="363"/>
        <end position="382"/>
    </location>
</feature>
<proteinExistence type="evidence at transcript level"/>
<feature type="domain" description="Major facilitator superfamily (MFS) profile" evidence="6">
    <location>
        <begin position="83"/>
        <end position="506"/>
    </location>
</feature>
<evidence type="ECO:0000256" key="5">
    <source>
        <dbReference type="SAM" id="Phobius"/>
    </source>
</evidence>
<feature type="transmembrane region" description="Helical" evidence="5">
    <location>
        <begin position="161"/>
        <end position="183"/>
    </location>
</feature>
<dbReference type="SUPFAM" id="SSF103473">
    <property type="entry name" value="MFS general substrate transporter"/>
    <property type="match status" value="1"/>
</dbReference>
<dbReference type="InterPro" id="IPR036259">
    <property type="entry name" value="MFS_trans_sf"/>
</dbReference>
<dbReference type="Gene3D" id="1.20.1250.20">
    <property type="entry name" value="MFS general substrate transporter like domains"/>
    <property type="match status" value="1"/>
</dbReference>
<feature type="transmembrane region" description="Helical" evidence="5">
    <location>
        <begin position="189"/>
        <end position="207"/>
    </location>
</feature>
<feature type="transmembrane region" description="Helical" evidence="5">
    <location>
        <begin position="245"/>
        <end position="264"/>
    </location>
</feature>
<evidence type="ECO:0000313" key="7">
    <source>
        <dbReference type="EMBL" id="JAC35360.1"/>
    </source>
</evidence>
<dbReference type="Pfam" id="PF00083">
    <property type="entry name" value="Sugar_tr"/>
    <property type="match status" value="1"/>
</dbReference>
<feature type="transmembrane region" description="Helical" evidence="5">
    <location>
        <begin position="394"/>
        <end position="411"/>
    </location>
</feature>
<feature type="transmembrane region" description="Helical" evidence="5">
    <location>
        <begin position="219"/>
        <end position="239"/>
    </location>
</feature>
<name>A0A023GPH2_AMBTT</name>
<evidence type="ECO:0000259" key="6">
    <source>
        <dbReference type="PROSITE" id="PS50850"/>
    </source>
</evidence>
<dbReference type="InterPro" id="IPR005828">
    <property type="entry name" value="MFS_sugar_transport-like"/>
</dbReference>
<keyword evidence="3 5" id="KW-1133">Transmembrane helix</keyword>
<keyword evidence="4 5" id="KW-0472">Membrane</keyword>
<evidence type="ECO:0000256" key="3">
    <source>
        <dbReference type="ARBA" id="ARBA00022989"/>
    </source>
</evidence>
<dbReference type="PANTHER" id="PTHR24064">
    <property type="entry name" value="SOLUTE CARRIER FAMILY 22 MEMBER"/>
    <property type="match status" value="1"/>
</dbReference>